<dbReference type="RefSeq" id="WP_311411309.1">
    <property type="nucleotide sequence ID" value="NZ_JAVRFL010000008.1"/>
</dbReference>
<keyword evidence="2" id="KW-0472">Membrane</keyword>
<evidence type="ECO:0000256" key="1">
    <source>
        <dbReference type="SAM" id="MobiDB-lite"/>
    </source>
</evidence>
<evidence type="ECO:0000256" key="2">
    <source>
        <dbReference type="SAM" id="Phobius"/>
    </source>
</evidence>
<dbReference type="EMBL" id="JAVRFL010000008">
    <property type="protein sequence ID" value="MDT0529137.1"/>
    <property type="molecule type" value="Genomic_DNA"/>
</dbReference>
<gene>
    <name evidence="3" type="ORF">RM555_09045</name>
</gene>
<keyword evidence="2" id="KW-1133">Transmembrane helix</keyword>
<name>A0ABU2WTB2_9ACTN</name>
<comment type="caution">
    <text evidence="3">The sequence shown here is derived from an EMBL/GenBank/DDBJ whole genome shotgun (WGS) entry which is preliminary data.</text>
</comment>
<evidence type="ECO:0000313" key="4">
    <source>
        <dbReference type="Proteomes" id="UP001180973"/>
    </source>
</evidence>
<protein>
    <submittedName>
        <fullName evidence="3">Uncharacterized protein</fullName>
    </submittedName>
</protein>
<feature type="transmembrane region" description="Helical" evidence="2">
    <location>
        <begin position="150"/>
        <end position="172"/>
    </location>
</feature>
<feature type="compositionally biased region" description="Low complexity" evidence="1">
    <location>
        <begin position="314"/>
        <end position="329"/>
    </location>
</feature>
<sequence>MSHRLRRVTMLLLGAVLLGTVGLSVGSWYGGRGVTPPSDDRARNVAAELLPDAVPYDSDRVVHGSRWGVNFAADDLGSGRVDFWYDERANCALSEQLRRNAATQGWQGLRRTPSYPCDDWRAERDGLTVTLAHSASGSRLTVAPAVPDKFLAATITGTLLGAAAGTALFWLLARRRPPVPLLIGTLVTVGLLPGVALTWRVLDMNRLAEPVWPIWPALAPLLAPLWLVLLPVGVYALPRRQNRTDPATGPFGMSAEAGTEALESSRNGTRTVVVVTVACVLTPIVMAAALLLLFARAQPDPAASKPVVPWQIEATASATSNPPSTASESGTTPSANRGG</sequence>
<keyword evidence="4" id="KW-1185">Reference proteome</keyword>
<dbReference type="Proteomes" id="UP001180973">
    <property type="component" value="Unassembled WGS sequence"/>
</dbReference>
<feature type="compositionally biased region" description="Polar residues" evidence="1">
    <location>
        <begin position="330"/>
        <end position="339"/>
    </location>
</feature>
<keyword evidence="2" id="KW-0812">Transmembrane</keyword>
<organism evidence="3 4">
    <name type="scientific">Micromonospora reichwaldensis</name>
    <dbReference type="NCBI Taxonomy" id="3075516"/>
    <lineage>
        <taxon>Bacteria</taxon>
        <taxon>Bacillati</taxon>
        <taxon>Actinomycetota</taxon>
        <taxon>Actinomycetes</taxon>
        <taxon>Micromonosporales</taxon>
        <taxon>Micromonosporaceae</taxon>
        <taxon>Micromonospora</taxon>
    </lineage>
</organism>
<reference evidence="3" key="1">
    <citation type="submission" date="2023-09" db="EMBL/GenBank/DDBJ databases">
        <title>30 novel species of actinomycetes from the DSMZ collection.</title>
        <authorList>
            <person name="Nouioui I."/>
        </authorList>
    </citation>
    <scope>NUCLEOTIDE SEQUENCE</scope>
    <source>
        <strain evidence="3">DSM 115977</strain>
    </source>
</reference>
<feature type="transmembrane region" description="Helical" evidence="2">
    <location>
        <begin position="214"/>
        <end position="237"/>
    </location>
</feature>
<accession>A0ABU2WTB2</accession>
<feature type="transmembrane region" description="Helical" evidence="2">
    <location>
        <begin position="272"/>
        <end position="295"/>
    </location>
</feature>
<feature type="transmembrane region" description="Helical" evidence="2">
    <location>
        <begin position="179"/>
        <end position="202"/>
    </location>
</feature>
<feature type="region of interest" description="Disordered" evidence="1">
    <location>
        <begin position="314"/>
        <end position="339"/>
    </location>
</feature>
<evidence type="ECO:0000313" key="3">
    <source>
        <dbReference type="EMBL" id="MDT0529137.1"/>
    </source>
</evidence>
<proteinExistence type="predicted"/>